<proteinExistence type="predicted"/>
<evidence type="ECO:0000256" key="3">
    <source>
        <dbReference type="PROSITE-ProRule" id="PRU00339"/>
    </source>
</evidence>
<dbReference type="STRING" id="1048983.EL17_07630"/>
<dbReference type="PROSITE" id="PS50005">
    <property type="entry name" value="TPR"/>
    <property type="match status" value="2"/>
</dbReference>
<dbReference type="SUPFAM" id="SSF48452">
    <property type="entry name" value="TPR-like"/>
    <property type="match status" value="1"/>
</dbReference>
<dbReference type="EMBL" id="JMIH01000016">
    <property type="protein sequence ID" value="KEO74013.1"/>
    <property type="molecule type" value="Genomic_DNA"/>
</dbReference>
<dbReference type="InterPro" id="IPR050498">
    <property type="entry name" value="Ycf3"/>
</dbReference>
<dbReference type="Pfam" id="PF13414">
    <property type="entry name" value="TPR_11"/>
    <property type="match status" value="1"/>
</dbReference>
<evidence type="ECO:0000313" key="5">
    <source>
        <dbReference type="Proteomes" id="UP000027821"/>
    </source>
</evidence>
<dbReference type="PANTHER" id="PTHR44858">
    <property type="entry name" value="TETRATRICOPEPTIDE REPEAT PROTEIN 6"/>
    <property type="match status" value="1"/>
</dbReference>
<evidence type="ECO:0000313" key="4">
    <source>
        <dbReference type="EMBL" id="KEO74013.1"/>
    </source>
</evidence>
<feature type="repeat" description="TPR" evidence="3">
    <location>
        <begin position="34"/>
        <end position="67"/>
    </location>
</feature>
<evidence type="ECO:0000256" key="1">
    <source>
        <dbReference type="ARBA" id="ARBA00022737"/>
    </source>
</evidence>
<dbReference type="AlphaFoldDB" id="A0A074L2B3"/>
<comment type="caution">
    <text evidence="4">The sequence shown here is derived from an EMBL/GenBank/DDBJ whole genome shotgun (WGS) entry which is preliminary data.</text>
</comment>
<sequence>MNDFDKAIIYYKEGKFQEALDILNNLLANKPTETDFLLYRGRILSRLGRLEEALTDFDALINIDAQNTNFISDRAVVLHLLKKNDEALRAFDYAIELDGSNPYRYSSRAYFKDRIGDLEGAIADYERAVSIDPEDAVSYNNKGIVEEKLGYKNRAQESLRKADELAGYEPRKEKLPAIDKEPMIPQEEINDTPLTVTSYFETLKNVFTDKATRREFMDFVFKRKRH</sequence>
<reference evidence="4 5" key="1">
    <citation type="submission" date="2014-04" db="EMBL/GenBank/DDBJ databases">
        <title>Characterization and application of a salt tolerant electro-active bacterium.</title>
        <authorList>
            <person name="Yang L."/>
            <person name="Wei S."/>
            <person name="Tay Q.X.M."/>
        </authorList>
    </citation>
    <scope>NUCLEOTIDE SEQUENCE [LARGE SCALE GENOMIC DNA]</scope>
    <source>
        <strain evidence="4 5">LY1</strain>
    </source>
</reference>
<dbReference type="Gene3D" id="1.25.40.10">
    <property type="entry name" value="Tetratricopeptide repeat domain"/>
    <property type="match status" value="2"/>
</dbReference>
<evidence type="ECO:0000256" key="2">
    <source>
        <dbReference type="ARBA" id="ARBA00022803"/>
    </source>
</evidence>
<accession>A0A074L2B3</accession>
<dbReference type="InterPro" id="IPR019734">
    <property type="entry name" value="TPR_rpt"/>
</dbReference>
<dbReference type="RefSeq" id="WP_035072719.1">
    <property type="nucleotide sequence ID" value="NZ_JMIH01000016.1"/>
</dbReference>
<dbReference type="PANTHER" id="PTHR44858:SF1">
    <property type="entry name" value="UDP-N-ACETYLGLUCOSAMINE--PEPTIDE N-ACETYLGLUCOSAMINYLTRANSFERASE SPINDLY-RELATED"/>
    <property type="match status" value="1"/>
</dbReference>
<dbReference type="eggNOG" id="COG0457">
    <property type="taxonomic scope" value="Bacteria"/>
</dbReference>
<dbReference type="InterPro" id="IPR011990">
    <property type="entry name" value="TPR-like_helical_dom_sf"/>
</dbReference>
<gene>
    <name evidence="4" type="ORF">EL17_07630</name>
</gene>
<dbReference type="SMART" id="SM00028">
    <property type="entry name" value="TPR"/>
    <property type="match status" value="5"/>
</dbReference>
<dbReference type="OrthoDB" id="9780183at2"/>
<keyword evidence="1" id="KW-0677">Repeat</keyword>
<keyword evidence="2 3" id="KW-0802">TPR repeat</keyword>
<feature type="repeat" description="TPR" evidence="3">
    <location>
        <begin position="102"/>
        <end position="135"/>
    </location>
</feature>
<organism evidence="4 5">
    <name type="scientific">Anditalea andensis</name>
    <dbReference type="NCBI Taxonomy" id="1048983"/>
    <lineage>
        <taxon>Bacteria</taxon>
        <taxon>Pseudomonadati</taxon>
        <taxon>Bacteroidota</taxon>
        <taxon>Cytophagia</taxon>
        <taxon>Cytophagales</taxon>
        <taxon>Cytophagaceae</taxon>
        <taxon>Anditalea</taxon>
    </lineage>
</organism>
<dbReference type="Proteomes" id="UP000027821">
    <property type="component" value="Unassembled WGS sequence"/>
</dbReference>
<keyword evidence="5" id="KW-1185">Reference proteome</keyword>
<name>A0A074L2B3_9BACT</name>
<protein>
    <submittedName>
        <fullName evidence="4">Uncharacterized protein</fullName>
    </submittedName>
</protein>
<dbReference type="Pfam" id="PF13432">
    <property type="entry name" value="TPR_16"/>
    <property type="match status" value="1"/>
</dbReference>